<dbReference type="SUPFAM" id="SSF53167">
    <property type="entry name" value="Purine and uridine phosphorylases"/>
    <property type="match status" value="1"/>
</dbReference>
<dbReference type="SUPFAM" id="SSF48403">
    <property type="entry name" value="Ankyrin repeat"/>
    <property type="match status" value="3"/>
</dbReference>
<name>A0ABR0SXJ2_9HYPO</name>
<keyword evidence="1" id="KW-0677">Repeat</keyword>
<feature type="domain" description="Nucleoside phosphorylase" evidence="5">
    <location>
        <begin position="42"/>
        <end position="137"/>
    </location>
</feature>
<dbReference type="Pfam" id="PF24883">
    <property type="entry name" value="NPHP3_N"/>
    <property type="match status" value="1"/>
</dbReference>
<gene>
    <name evidence="8" type="ORF">PT974_01790</name>
</gene>
<dbReference type="CDD" id="cd09008">
    <property type="entry name" value="MTAN"/>
    <property type="match status" value="1"/>
</dbReference>
<feature type="repeat" description="ANK" evidence="3">
    <location>
        <begin position="1457"/>
        <end position="1489"/>
    </location>
</feature>
<feature type="repeat" description="ANK" evidence="3">
    <location>
        <begin position="1556"/>
        <end position="1588"/>
    </location>
</feature>
<keyword evidence="9" id="KW-1185">Reference proteome</keyword>
<sequence length="1648" mass="182267">MSKRSRDGDDDTEQNRSKKAANRGNGVSSLTQLTHKDYVVGWICALPKEQTAAIAMLDQRHITLRKPPNDPNTYTLGSIGGHNIVIACLPMGKIGTVSAATAATSMISTFPSIKFGLMVGIGGGVPPKVRLGDVVVSVPGQEYPALTRLQTEHEMSGSRIPTYLEELGKEWPRLAPKYLKSESLKELLFKADAGHVENDEEVLEITEDEGDDVGEDALESCQLCDHSKLVKRRSRGMRIHYGIVASGNQVIKDAVFRDNLNSTLGGKILCVEMEAAGLMNNFPCLVIRGICDYADSHKNKAWQEHAAAVAAGFAKELLEYTQPSDIDLEHSVKDKLNLILEETHAVRSTLNKREDRELLDWLTSLDYGPQHSDFLKIRQGGSGIPGAGKTILASIVVDDLMRDIHDYDSIGLAYIYCNFQRQQEQNINHMVASLVKQLAQHQPTLPHCIKTLHDVHRKKRTRPSLEELLDTLKMLSQAYSKIFIVVDALDECELSSGCLSRFVSELFELKRKHGVNILATSRFTPEIEKRFDGSAVLEIRADEGDVRKYLEEHMQELPSVIKDNEKLQSDIIQKISNSIRGMFLLAKIYLDSLRDKFTFNDVQDALCGFHQKSDHNLNDILSKAYDMAMDRVTGQMRGYKDLAFKVLSWISHARRPLRTLELQHALGIKPGKHQLDKHDLPQITDMISACAGLVIIDDQSDIIRLVHFTTQEYFEQTSKRWFPTAQTDLTKIYANKLHGYATVNWACHAKASPICQEVVDFLECESKVDEYCQSIDLSEDFEQMVIRRRWKCSGPHLAAYFGLAHTVERLVSVRGPNAQDTLGRTPLLWAAKRHHEDVVELLLKHGANPDVSDRWGHTPLSYAARDGRKLIVQHLLDRDADCMASHRLNLKLVDLDWQPRGQHPLLEATTSEHEATVRLLLEKKQAIVDVEDKDCRTSLSLATKSGHESMASLLINKGAAVNHKDKSDQTPLLFAVEKGHESTTRILMDAGASLESRIKYYDETPLSLAASKGFEAITRLLVNRGASIHHADGCGRTPLSLAAMNGYSVVTNFLVNNGALIDHSDQCGQTPLSLAAMNGFETVACFLVERGAEVDHIDRDGRTPLSLAAIGGFGCLIHFFINKGAAIDHQDVGGKTPLALAIDKGDETIVRVLISKGASMDLQDSKGQTPFALAAKKGYETLVRLFIDKGALIDLSDCRNWELLWLASKRCFKTTRHLVIEKVASIDPQSAWIGQGLSQATEKECQTILKMLINMDAPLNISYPEHRYLISLAIQNDSKTILRSLLSKVCFIGCSDDDFWKLLLGAINKQPAAIRDLLIDSWIDSDKEKQVWTLLHLAVEGDHKSIVLLVLNRLTRQYATNQSILSIAIWEGSKKVIQFLIENLDSLDFKTQVSLSFTIRRRFAHPEALIQLLIDKGTPVDSAGRSGKTPLMLAAEYGSKGTAELLLDRGASVEGAGDKTPLMLAAEYGSKGTAELLLDRGASIDRGDYAGTTPLIYAVKRRSKGTAELLLDRGASVDLGDHLGKTPLLYAVECGPKGTAEMLLDRGASVDLGDHLGGTPLIYAVKCGLEDTVKLLLDRGASVSPTGSSGGTPLIYAIMSKSETMVNLLLKKVTSKDLRNGPNRDALRVAERHLAPNAIVKLLRKARI</sequence>
<evidence type="ECO:0000256" key="3">
    <source>
        <dbReference type="PROSITE-ProRule" id="PRU00023"/>
    </source>
</evidence>
<dbReference type="PANTHER" id="PTHR24198">
    <property type="entry name" value="ANKYRIN REPEAT AND PROTEIN KINASE DOMAIN-CONTAINING PROTEIN"/>
    <property type="match status" value="1"/>
</dbReference>
<dbReference type="Gene3D" id="1.25.40.20">
    <property type="entry name" value="Ankyrin repeat-containing domain"/>
    <property type="match status" value="6"/>
</dbReference>
<evidence type="ECO:0000256" key="1">
    <source>
        <dbReference type="ARBA" id="ARBA00022737"/>
    </source>
</evidence>
<dbReference type="InterPro" id="IPR027417">
    <property type="entry name" value="P-loop_NTPase"/>
</dbReference>
<evidence type="ECO:0000256" key="2">
    <source>
        <dbReference type="ARBA" id="ARBA00023043"/>
    </source>
</evidence>
<dbReference type="PROSITE" id="PS50088">
    <property type="entry name" value="ANK_REPEAT"/>
    <property type="match status" value="15"/>
</dbReference>
<feature type="repeat" description="ANK" evidence="3">
    <location>
        <begin position="1523"/>
        <end position="1555"/>
    </location>
</feature>
<comment type="caution">
    <text evidence="8">The sequence shown here is derived from an EMBL/GenBank/DDBJ whole genome shotgun (WGS) entry which is preliminary data.</text>
</comment>
<evidence type="ECO:0000313" key="9">
    <source>
        <dbReference type="Proteomes" id="UP001338125"/>
    </source>
</evidence>
<feature type="repeat" description="ANK" evidence="3">
    <location>
        <begin position="1426"/>
        <end position="1458"/>
    </location>
</feature>
<dbReference type="PANTHER" id="PTHR24198:SF165">
    <property type="entry name" value="ANKYRIN REPEAT-CONTAINING PROTEIN-RELATED"/>
    <property type="match status" value="1"/>
</dbReference>
<feature type="region of interest" description="Disordered" evidence="4">
    <location>
        <begin position="1"/>
        <end position="27"/>
    </location>
</feature>
<evidence type="ECO:0000259" key="5">
    <source>
        <dbReference type="Pfam" id="PF01048"/>
    </source>
</evidence>
<feature type="repeat" description="ANK" evidence="3">
    <location>
        <begin position="822"/>
        <end position="854"/>
    </location>
</feature>
<dbReference type="Gene3D" id="3.40.50.1580">
    <property type="entry name" value="Nucleoside phosphorylase domain"/>
    <property type="match status" value="1"/>
</dbReference>
<dbReference type="Proteomes" id="UP001338125">
    <property type="component" value="Unassembled WGS sequence"/>
</dbReference>
<dbReference type="Pfam" id="PF12796">
    <property type="entry name" value="Ank_2"/>
    <property type="match status" value="6"/>
</dbReference>
<keyword evidence="2 3" id="KW-0040">ANK repeat</keyword>
<proteinExistence type="predicted"/>
<feature type="repeat" description="ANK" evidence="3">
    <location>
        <begin position="934"/>
        <end position="966"/>
    </location>
</feature>
<evidence type="ECO:0000259" key="7">
    <source>
        <dbReference type="Pfam" id="PF24883"/>
    </source>
</evidence>
<organism evidence="8 9">
    <name type="scientific">Cladobotryum mycophilum</name>
    <dbReference type="NCBI Taxonomy" id="491253"/>
    <lineage>
        <taxon>Eukaryota</taxon>
        <taxon>Fungi</taxon>
        <taxon>Dikarya</taxon>
        <taxon>Ascomycota</taxon>
        <taxon>Pezizomycotina</taxon>
        <taxon>Sordariomycetes</taxon>
        <taxon>Hypocreomycetidae</taxon>
        <taxon>Hypocreales</taxon>
        <taxon>Hypocreaceae</taxon>
        <taxon>Cladobotryum</taxon>
    </lineage>
</organism>
<dbReference type="Pfam" id="PF01048">
    <property type="entry name" value="PNP_UDP_1"/>
    <property type="match status" value="1"/>
</dbReference>
<feature type="domain" description="Nephrocystin 3-like N-terminal" evidence="7">
    <location>
        <begin position="382"/>
        <end position="522"/>
    </location>
</feature>
<protein>
    <submittedName>
        <fullName evidence="8">Serine/threonine-protein phosphatase 6 regulatory ankyrin repeat subunit B-like protein</fullName>
    </submittedName>
</protein>
<dbReference type="Pfam" id="PF22939">
    <property type="entry name" value="WHD_GPIID"/>
    <property type="match status" value="1"/>
</dbReference>
<feature type="repeat" description="ANK" evidence="3">
    <location>
        <begin position="1100"/>
        <end position="1132"/>
    </location>
</feature>
<dbReference type="PROSITE" id="PS50297">
    <property type="entry name" value="ANK_REP_REGION"/>
    <property type="match status" value="15"/>
</dbReference>
<feature type="repeat" description="ANK" evidence="3">
    <location>
        <begin position="1067"/>
        <end position="1099"/>
    </location>
</feature>
<reference evidence="8 9" key="1">
    <citation type="submission" date="2024-01" db="EMBL/GenBank/DDBJ databases">
        <title>Complete genome of Cladobotryum mycophilum ATHUM6906.</title>
        <authorList>
            <person name="Christinaki A.C."/>
            <person name="Myridakis A.I."/>
            <person name="Kouvelis V.N."/>
        </authorList>
    </citation>
    <scope>NUCLEOTIDE SEQUENCE [LARGE SCALE GENOMIC DNA]</scope>
    <source>
        <strain evidence="8 9">ATHUM6906</strain>
    </source>
</reference>
<dbReference type="Pfam" id="PF00023">
    <property type="entry name" value="Ank"/>
    <property type="match status" value="1"/>
</dbReference>
<feature type="repeat" description="ANK" evidence="3">
    <location>
        <begin position="1166"/>
        <end position="1198"/>
    </location>
</feature>
<feature type="repeat" description="ANK" evidence="3">
    <location>
        <begin position="1490"/>
        <end position="1522"/>
    </location>
</feature>
<dbReference type="EMBL" id="JAVFKD010000002">
    <property type="protein sequence ID" value="KAK5996456.1"/>
    <property type="molecule type" value="Genomic_DNA"/>
</dbReference>
<feature type="repeat" description="ANK" evidence="3">
    <location>
        <begin position="1133"/>
        <end position="1165"/>
    </location>
</feature>
<evidence type="ECO:0000313" key="8">
    <source>
        <dbReference type="EMBL" id="KAK5996456.1"/>
    </source>
</evidence>
<feature type="domain" description="GPI inositol-deacylase winged helix" evidence="6">
    <location>
        <begin position="636"/>
        <end position="716"/>
    </location>
</feature>
<evidence type="ECO:0000259" key="6">
    <source>
        <dbReference type="Pfam" id="PF22939"/>
    </source>
</evidence>
<feature type="repeat" description="ANK" evidence="3">
    <location>
        <begin position="967"/>
        <end position="999"/>
    </location>
</feature>
<feature type="repeat" description="ANK" evidence="3">
    <location>
        <begin position="1001"/>
        <end position="1033"/>
    </location>
</feature>
<dbReference type="InterPro" id="IPR054471">
    <property type="entry name" value="GPIID_WHD"/>
</dbReference>
<dbReference type="InterPro" id="IPR056884">
    <property type="entry name" value="NPHP3-like_N"/>
</dbReference>
<evidence type="ECO:0000256" key="4">
    <source>
        <dbReference type="SAM" id="MobiDB-lite"/>
    </source>
</evidence>
<dbReference type="Gene3D" id="3.40.50.300">
    <property type="entry name" value="P-loop containing nucleotide triphosphate hydrolases"/>
    <property type="match status" value="1"/>
</dbReference>
<feature type="repeat" description="ANK" evidence="3">
    <location>
        <begin position="1034"/>
        <end position="1066"/>
    </location>
</feature>
<dbReference type="InterPro" id="IPR002110">
    <property type="entry name" value="Ankyrin_rpt"/>
</dbReference>
<dbReference type="InterPro" id="IPR036770">
    <property type="entry name" value="Ankyrin_rpt-contain_sf"/>
</dbReference>
<dbReference type="InterPro" id="IPR000845">
    <property type="entry name" value="Nucleoside_phosphorylase_d"/>
</dbReference>
<feature type="repeat" description="ANK" evidence="3">
    <location>
        <begin position="855"/>
        <end position="887"/>
    </location>
</feature>
<accession>A0ABR0SXJ2</accession>
<dbReference type="SMART" id="SM00248">
    <property type="entry name" value="ANK"/>
    <property type="match status" value="20"/>
</dbReference>
<dbReference type="SUPFAM" id="SSF52540">
    <property type="entry name" value="P-loop containing nucleoside triphosphate hydrolases"/>
    <property type="match status" value="1"/>
</dbReference>
<dbReference type="InterPro" id="IPR035994">
    <property type="entry name" value="Nucleoside_phosphorylase_sf"/>
</dbReference>